<dbReference type="Proteomes" id="UP000266841">
    <property type="component" value="Unassembled WGS sequence"/>
</dbReference>
<proteinExistence type="predicted"/>
<accession>K0S789</accession>
<feature type="region of interest" description="Disordered" evidence="1">
    <location>
        <begin position="1"/>
        <end position="117"/>
    </location>
</feature>
<feature type="region of interest" description="Disordered" evidence="1">
    <location>
        <begin position="129"/>
        <end position="261"/>
    </location>
</feature>
<organism evidence="2 3">
    <name type="scientific">Thalassiosira oceanica</name>
    <name type="common">Marine diatom</name>
    <dbReference type="NCBI Taxonomy" id="159749"/>
    <lineage>
        <taxon>Eukaryota</taxon>
        <taxon>Sar</taxon>
        <taxon>Stramenopiles</taxon>
        <taxon>Ochrophyta</taxon>
        <taxon>Bacillariophyta</taxon>
        <taxon>Coscinodiscophyceae</taxon>
        <taxon>Thalassiosirophycidae</taxon>
        <taxon>Thalassiosirales</taxon>
        <taxon>Thalassiosiraceae</taxon>
        <taxon>Thalassiosira</taxon>
    </lineage>
</organism>
<sequence length="261" mass="27816">MSKEETGAADDARTRDGTSGRGFEGRGVAGIPDVPSPRQLRGLGGGSAMSPEGSGRGIPPCRCRSGPTPGPLSRRTGEHLRARRRLRSLPGSRDPGRQWRGGGGAEGGRRTGHPKEGFLAHWTALELREGRGRESCRIDVEERTGRASDRPPSGGTGRIDAAIDRRRRTRAGARPSEEDGGLCGRSLPRGRGTPRPRAASKSVGGLAAKGGRRTGHLSGRGSVRPYEKGHGKAVSEHHLGLGFRKCDNQHDRKHPKIVQPE</sequence>
<reference evidence="2 3" key="1">
    <citation type="journal article" date="2012" name="Genome Biol.">
        <title>Genome and low-iron response of an oceanic diatom adapted to chronic iron limitation.</title>
        <authorList>
            <person name="Lommer M."/>
            <person name="Specht M."/>
            <person name="Roy A.S."/>
            <person name="Kraemer L."/>
            <person name="Andreson R."/>
            <person name="Gutowska M.A."/>
            <person name="Wolf J."/>
            <person name="Bergner S.V."/>
            <person name="Schilhabel M.B."/>
            <person name="Klostermeier U.C."/>
            <person name="Beiko R.G."/>
            <person name="Rosenstiel P."/>
            <person name="Hippler M."/>
            <person name="Laroche J."/>
        </authorList>
    </citation>
    <scope>NUCLEOTIDE SEQUENCE [LARGE SCALE GENOMIC DNA]</scope>
    <source>
        <strain evidence="2 3">CCMP1005</strain>
    </source>
</reference>
<feature type="compositionally biased region" description="Low complexity" evidence="1">
    <location>
        <begin position="184"/>
        <end position="197"/>
    </location>
</feature>
<keyword evidence="3" id="KW-1185">Reference proteome</keyword>
<evidence type="ECO:0000256" key="1">
    <source>
        <dbReference type="SAM" id="MobiDB-lite"/>
    </source>
</evidence>
<feature type="compositionally biased region" description="Basic and acidic residues" evidence="1">
    <location>
        <begin position="129"/>
        <end position="149"/>
    </location>
</feature>
<protein>
    <submittedName>
        <fullName evidence="2">Uncharacterized protein</fullName>
    </submittedName>
</protein>
<evidence type="ECO:0000313" key="2">
    <source>
        <dbReference type="EMBL" id="EJK56741.1"/>
    </source>
</evidence>
<feature type="compositionally biased region" description="Basic and acidic residues" evidence="1">
    <location>
        <begin position="107"/>
        <end position="117"/>
    </location>
</feature>
<feature type="compositionally biased region" description="Basic residues" evidence="1">
    <location>
        <begin position="251"/>
        <end position="261"/>
    </location>
</feature>
<evidence type="ECO:0000313" key="3">
    <source>
        <dbReference type="Proteomes" id="UP000266841"/>
    </source>
</evidence>
<feature type="compositionally biased region" description="Gly residues" evidence="1">
    <location>
        <begin position="19"/>
        <end position="28"/>
    </location>
</feature>
<feature type="compositionally biased region" description="Basic and acidic residues" evidence="1">
    <location>
        <begin position="1"/>
        <end position="18"/>
    </location>
</feature>
<name>K0S789_THAOC</name>
<feature type="compositionally biased region" description="Basic and acidic residues" evidence="1">
    <location>
        <begin position="225"/>
        <end position="250"/>
    </location>
</feature>
<comment type="caution">
    <text evidence="2">The sequence shown here is derived from an EMBL/GenBank/DDBJ whole genome shotgun (WGS) entry which is preliminary data.</text>
</comment>
<dbReference type="AlphaFoldDB" id="K0S789"/>
<gene>
    <name evidence="2" type="ORF">THAOC_23315</name>
</gene>
<dbReference type="EMBL" id="AGNL01030678">
    <property type="protein sequence ID" value="EJK56741.1"/>
    <property type="molecule type" value="Genomic_DNA"/>
</dbReference>